<feature type="domain" description="AB hydrolase-1" evidence="2">
    <location>
        <begin position="37"/>
        <end position="250"/>
    </location>
</feature>
<dbReference type="RefSeq" id="WP_078670411.1">
    <property type="nucleotide sequence ID" value="NZ_FUWZ01000003.1"/>
</dbReference>
<evidence type="ECO:0000256" key="1">
    <source>
        <dbReference type="SAM" id="SignalP"/>
    </source>
</evidence>
<name>A0A1T4SKX7_9BACT</name>
<dbReference type="EMBL" id="FUWZ01000003">
    <property type="protein sequence ID" value="SKA28813.1"/>
    <property type="molecule type" value="Genomic_DNA"/>
</dbReference>
<reference evidence="4" key="1">
    <citation type="submission" date="2017-02" db="EMBL/GenBank/DDBJ databases">
        <authorList>
            <person name="Varghese N."/>
            <person name="Submissions S."/>
        </authorList>
    </citation>
    <scope>NUCLEOTIDE SEQUENCE [LARGE SCALE GENOMIC DNA]</scope>
    <source>
        <strain evidence="4">DSM 22224</strain>
    </source>
</reference>
<keyword evidence="4" id="KW-1185">Reference proteome</keyword>
<dbReference type="PANTHER" id="PTHR37017:SF11">
    <property type="entry name" value="ESTERASE_LIPASE_THIOESTERASE DOMAIN-CONTAINING PROTEIN"/>
    <property type="match status" value="1"/>
</dbReference>
<dbReference type="STRING" id="634771.SAMN04488128_10331"/>
<dbReference type="Gene3D" id="3.40.50.1820">
    <property type="entry name" value="alpha/beta hydrolase"/>
    <property type="match status" value="1"/>
</dbReference>
<organism evidence="3 4">
    <name type="scientific">Chitinophaga eiseniae</name>
    <dbReference type="NCBI Taxonomy" id="634771"/>
    <lineage>
        <taxon>Bacteria</taxon>
        <taxon>Pseudomonadati</taxon>
        <taxon>Bacteroidota</taxon>
        <taxon>Chitinophagia</taxon>
        <taxon>Chitinophagales</taxon>
        <taxon>Chitinophagaceae</taxon>
        <taxon>Chitinophaga</taxon>
    </lineage>
</organism>
<dbReference type="AlphaFoldDB" id="A0A1T4SKX7"/>
<dbReference type="InterPro" id="IPR029058">
    <property type="entry name" value="AB_hydrolase_fold"/>
</dbReference>
<evidence type="ECO:0000313" key="4">
    <source>
        <dbReference type="Proteomes" id="UP000190367"/>
    </source>
</evidence>
<evidence type="ECO:0000259" key="2">
    <source>
        <dbReference type="Pfam" id="PF12697"/>
    </source>
</evidence>
<dbReference type="Proteomes" id="UP000190367">
    <property type="component" value="Unassembled WGS sequence"/>
</dbReference>
<accession>A0A1T4SKX7</accession>
<dbReference type="PANTHER" id="PTHR37017">
    <property type="entry name" value="AB HYDROLASE-1 DOMAIN-CONTAINING PROTEIN-RELATED"/>
    <property type="match status" value="1"/>
</dbReference>
<dbReference type="SUPFAM" id="SSF53474">
    <property type="entry name" value="alpha/beta-Hydrolases"/>
    <property type="match status" value="1"/>
</dbReference>
<feature type="signal peptide" evidence="1">
    <location>
        <begin position="1"/>
        <end position="27"/>
    </location>
</feature>
<dbReference type="OrthoDB" id="9112061at2"/>
<dbReference type="Pfam" id="PF12697">
    <property type="entry name" value="Abhydrolase_6"/>
    <property type="match status" value="1"/>
</dbReference>
<gene>
    <name evidence="3" type="ORF">SAMN04488128_10331</name>
</gene>
<sequence length="257" mass="27266">MKTISKKLRLLLSAMAALLFSATIAAAQHTATRIQNVVLVHGAFVDGSGWKGVYDILIKKGYHVTIAQIPLSSLQDDAAVVKKALDRQNGPAVLVGHSWGGTVITEVSAHPKVASLVYVTAFQPDNGEPTTKWIATAPALPENGILPPDKDGLVYYDRGKFHAGFAADLPPAQALFMADAQKPIAAASFATPVTAAAWHHKPTFGIVPTADKSINPVILRNMFRRSGTKVAEIKGASHAVFVSHPKEVANVIIAASR</sequence>
<keyword evidence="1" id="KW-0732">Signal</keyword>
<feature type="chain" id="PRO_5012097532" evidence="1">
    <location>
        <begin position="28"/>
        <end position="257"/>
    </location>
</feature>
<dbReference type="InterPro" id="IPR052897">
    <property type="entry name" value="Sec-Metab_Biosynth_Hydrolase"/>
</dbReference>
<proteinExistence type="predicted"/>
<dbReference type="InterPro" id="IPR000073">
    <property type="entry name" value="AB_hydrolase_1"/>
</dbReference>
<evidence type="ECO:0000313" key="3">
    <source>
        <dbReference type="EMBL" id="SKA28813.1"/>
    </source>
</evidence>
<protein>
    <submittedName>
        <fullName evidence="3">Pimeloyl-ACP methyl ester carboxylesterase</fullName>
    </submittedName>
</protein>